<protein>
    <submittedName>
        <fullName evidence="1">DEKNAAC101049</fullName>
    </submittedName>
</protein>
<dbReference type="InParanoid" id="A0A448YH25"/>
<keyword evidence="2" id="KW-1185">Reference proteome</keyword>
<gene>
    <name evidence="1" type="ORF">BRENAR_LOCUS946</name>
</gene>
<dbReference type="Proteomes" id="UP000290900">
    <property type="component" value="Unassembled WGS sequence"/>
</dbReference>
<evidence type="ECO:0000313" key="2">
    <source>
        <dbReference type="Proteomes" id="UP000290900"/>
    </source>
</evidence>
<dbReference type="AlphaFoldDB" id="A0A448YH25"/>
<proteinExistence type="predicted"/>
<sequence>MVGPLSGSLPGSFSAPLTGSLSGPSIGSSSVASVGTPIAPPMSYDYRGYSLPGQPGQMAPSGFTRPLYPVYSPYTYPKPVQEMTEIRELPRDFNTELPAELTTGQQTNYSLPSTIQPHLASHLQRSISSTSASSSKSATNFPRSQVDKVRCQCPYKGCSYKGTFMSKDYLRRHIREQHRHSRGHVCLGINPDGSSWGCRKRFNRPYQLVNHWRGQRSLRKCGVPDTELVKYGIVRGDNEEQTAQPTAK</sequence>
<accession>A0A448YH25</accession>
<evidence type="ECO:0000313" key="1">
    <source>
        <dbReference type="EMBL" id="VEU20211.1"/>
    </source>
</evidence>
<organism evidence="1 2">
    <name type="scientific">Brettanomyces naardenensis</name>
    <name type="common">Yeast</name>
    <dbReference type="NCBI Taxonomy" id="13370"/>
    <lineage>
        <taxon>Eukaryota</taxon>
        <taxon>Fungi</taxon>
        <taxon>Dikarya</taxon>
        <taxon>Ascomycota</taxon>
        <taxon>Saccharomycotina</taxon>
        <taxon>Pichiomycetes</taxon>
        <taxon>Pichiales</taxon>
        <taxon>Pichiaceae</taxon>
        <taxon>Brettanomyces</taxon>
    </lineage>
</organism>
<reference evidence="1 2" key="1">
    <citation type="submission" date="2018-12" db="EMBL/GenBank/DDBJ databases">
        <authorList>
            <person name="Tiukova I."/>
            <person name="Dainat J."/>
        </authorList>
    </citation>
    <scope>NUCLEOTIDE SEQUENCE [LARGE SCALE GENOMIC DNA]</scope>
</reference>
<dbReference type="EMBL" id="CAACVR010000002">
    <property type="protein sequence ID" value="VEU20211.1"/>
    <property type="molecule type" value="Genomic_DNA"/>
</dbReference>
<name>A0A448YH25_BRENA</name>
<dbReference type="STRING" id="13370.A0A448YH25"/>
<dbReference type="Gene3D" id="3.30.160.60">
    <property type="entry name" value="Classic Zinc Finger"/>
    <property type="match status" value="1"/>
</dbReference>
<dbReference type="OrthoDB" id="3994630at2759"/>